<dbReference type="GeneID" id="25984131"/>
<organism evidence="2 3">
    <name type="scientific">Trichosporon asahii var. asahii (strain ATCC 90039 / CBS 2479 / JCM 2466 / KCTC 7840 / NBRC 103889/ NCYC 2677 / UAMH 7654)</name>
    <name type="common">Yeast</name>
    <dbReference type="NCBI Taxonomy" id="1186058"/>
    <lineage>
        <taxon>Eukaryota</taxon>
        <taxon>Fungi</taxon>
        <taxon>Dikarya</taxon>
        <taxon>Basidiomycota</taxon>
        <taxon>Agaricomycotina</taxon>
        <taxon>Tremellomycetes</taxon>
        <taxon>Trichosporonales</taxon>
        <taxon>Trichosporonaceae</taxon>
        <taxon>Trichosporon</taxon>
    </lineage>
</organism>
<feature type="compositionally biased region" description="Basic and acidic residues" evidence="1">
    <location>
        <begin position="145"/>
        <end position="158"/>
    </location>
</feature>
<reference evidence="2 3" key="1">
    <citation type="journal article" date="2012" name="Eukaryot. Cell">
        <title>Draft genome sequence of CBS 2479, the standard type strain of Trichosporon asahii.</title>
        <authorList>
            <person name="Yang R.Y."/>
            <person name="Li H.T."/>
            <person name="Zhu H."/>
            <person name="Zhou G.P."/>
            <person name="Wang M."/>
            <person name="Wang L."/>
        </authorList>
    </citation>
    <scope>NUCLEOTIDE SEQUENCE [LARGE SCALE GENOMIC DNA]</scope>
    <source>
        <strain evidence="3">ATCC 90039 / CBS 2479 / JCM 2466 / KCTC 7840 / NCYC 2677 / UAMH 7654</strain>
    </source>
</reference>
<accession>J4UFK0</accession>
<evidence type="ECO:0000313" key="3">
    <source>
        <dbReference type="Proteomes" id="UP000002748"/>
    </source>
</evidence>
<dbReference type="Proteomes" id="UP000002748">
    <property type="component" value="Unassembled WGS sequence"/>
</dbReference>
<evidence type="ECO:0000256" key="1">
    <source>
        <dbReference type="SAM" id="MobiDB-lite"/>
    </source>
</evidence>
<dbReference type="KEGG" id="tasa:A1Q1_00617"/>
<gene>
    <name evidence="2" type="ORF">A1Q1_00617</name>
</gene>
<name>J4UFK0_TRIAS</name>
<feature type="region of interest" description="Disordered" evidence="1">
    <location>
        <begin position="145"/>
        <end position="219"/>
    </location>
</feature>
<evidence type="ECO:0000313" key="2">
    <source>
        <dbReference type="EMBL" id="EJT50150.1"/>
    </source>
</evidence>
<sequence length="291" mass="32858">MASIIDDYHPDGPLGNFCLLPFVDEAEANLPPATHIPRHDKKRKARRRTHPEGRESKRRGREAASQSSVPDAPDASMTSHQDDADRVLVAENDRLNGLIARLQGQLTGYEQRQKKNMARIRSLEKALQVQEAISHRHAQELVRRDGKERMVSDHKGASEQEQVSKAQLQHGCIRQMQRPRPYDGHVKDEKVTPHLTTPHSDQDTVKTEPGTDSPSPSDFDLARLSIHDKHPALEVMERTRLSLATCIQDMSALPGQRLTHGDRDYRALCAVHYDVTLQIRQLERLCAKATP</sequence>
<dbReference type="EMBL" id="ALBS01000126">
    <property type="protein sequence ID" value="EJT50150.1"/>
    <property type="molecule type" value="Genomic_DNA"/>
</dbReference>
<proteinExistence type="predicted"/>
<dbReference type="RefSeq" id="XP_014181407.1">
    <property type="nucleotide sequence ID" value="XM_014325932.1"/>
</dbReference>
<feature type="compositionally biased region" description="Basic and acidic residues" evidence="1">
    <location>
        <begin position="180"/>
        <end position="192"/>
    </location>
</feature>
<feature type="region of interest" description="Disordered" evidence="1">
    <location>
        <begin position="30"/>
        <end position="81"/>
    </location>
</feature>
<dbReference type="VEuPathDB" id="FungiDB:A1Q1_00617"/>
<dbReference type="AlphaFoldDB" id="J4UFK0"/>
<feature type="compositionally biased region" description="Basic residues" evidence="1">
    <location>
        <begin position="36"/>
        <end position="49"/>
    </location>
</feature>
<comment type="caution">
    <text evidence="2">The sequence shown here is derived from an EMBL/GenBank/DDBJ whole genome shotgun (WGS) entry which is preliminary data.</text>
</comment>
<dbReference type="HOGENOM" id="CLU_957086_0_0_1"/>
<protein>
    <submittedName>
        <fullName evidence="2">Uncharacterized protein</fullName>
    </submittedName>
</protein>